<reference evidence="2" key="1">
    <citation type="submission" date="2019-10" db="EMBL/GenBank/DDBJ databases">
        <authorList>
            <person name="Zhou D."/>
            <person name="Cheng Q."/>
        </authorList>
    </citation>
    <scope>NUCLEOTIDE SEQUENCE</scope>
    <source>
        <strain evidence="2">1507-17068</strain>
        <plasmid evidence="2">p717068-IMP</plasmid>
    </source>
</reference>
<organism evidence="2">
    <name type="scientific">Aeromonas caviae</name>
    <name type="common">Aeromonas punctata</name>
    <dbReference type="NCBI Taxonomy" id="648"/>
    <lineage>
        <taxon>Bacteria</taxon>
        <taxon>Pseudomonadati</taxon>
        <taxon>Pseudomonadota</taxon>
        <taxon>Gammaproteobacteria</taxon>
        <taxon>Aeromonadales</taxon>
        <taxon>Aeromonadaceae</taxon>
        <taxon>Aeromonas</taxon>
    </lineage>
</organism>
<dbReference type="EMBL" id="BPNI01000004">
    <property type="protein sequence ID" value="GJA39594.1"/>
    <property type="molecule type" value="Genomic_DNA"/>
</dbReference>
<dbReference type="EMBL" id="MN629346">
    <property type="protein sequence ID" value="QJR99807.1"/>
    <property type="molecule type" value="Genomic_DNA"/>
</dbReference>
<evidence type="ECO:0000313" key="1">
    <source>
        <dbReference type="EMBL" id="GJA39594.1"/>
    </source>
</evidence>
<proteinExistence type="predicted"/>
<reference evidence="1" key="2">
    <citation type="submission" date="2021-07" db="EMBL/GenBank/DDBJ databases">
        <title>Draft genome sequence of carbapenem-resistant Aeromonas spp. in Japan.</title>
        <authorList>
            <person name="Maehana S."/>
            <person name="Suzuki M."/>
            <person name="Kitasato H."/>
        </authorList>
    </citation>
    <scope>NUCLEOTIDE SEQUENCE</scope>
    <source>
        <strain evidence="1">KAM343</strain>
    </source>
</reference>
<dbReference type="Proteomes" id="UP000886939">
    <property type="component" value="Unassembled WGS sequence"/>
</dbReference>
<dbReference type="RefSeq" id="WP_181715813.1">
    <property type="nucleotide sequence ID" value="NZ_BPNI01000004.1"/>
</dbReference>
<evidence type="ECO:0000313" key="2">
    <source>
        <dbReference type="EMBL" id="QJR99807.1"/>
    </source>
</evidence>
<protein>
    <submittedName>
        <fullName evidence="2">Uncharacterized protein</fullName>
    </submittedName>
</protein>
<geneLocation type="plasmid" evidence="2">
    <name>p717068-IMP</name>
</geneLocation>
<name>A0A6M4NRT3_AERCA</name>
<accession>A0A6M4NRT3</accession>
<gene>
    <name evidence="1" type="ORF">KAM343_03900</name>
</gene>
<keyword evidence="2" id="KW-0614">Plasmid</keyword>
<sequence>MAHWIGDLNKVVTGIMTASILALASFVFDANTRIAVLETQAASRKVTDDENRENFRKLNESIARLNTVLTVLNDRLARDGKSVAMPSSVVPE</sequence>
<dbReference type="AlphaFoldDB" id="A0A6M4NRT3"/>